<keyword evidence="2" id="KW-0677">Repeat</keyword>
<dbReference type="GO" id="GO:0006338">
    <property type="term" value="P:chromatin remodeling"/>
    <property type="evidence" value="ECO:0007669"/>
    <property type="project" value="UniProtKB-ARBA"/>
</dbReference>
<sequence>MASSDEEGEIVPNCVSNYHLVDYKEEPISFSSLPLQWSEDEATDGMNTHLFLRGNENGGCQQIYKKVIAWKIELSYALPEIYVLSKDKTWIKLQRPRKSFECIIRTILITVHCLHFVKKNQKASGDELWKHLLKTFSSYEVGPSENDLLEHIRLIGEAAGRDEDIAKSEIQSFTLRKSNCLVLQENRTSKKSKFIVDVDEDYSGGGGGEDDDECDNNADELFDSVCALCDNGGNIICAHSTAEGQIMLESIEELGQAVQPESITGSAMSISKLTQELSQSGSFDSFRENPFVEAKSDVGDIAISKYFLRLSRVVAILKSQDAWRFCEGRCMRSFHTTKVAGAESFCESLGYTDAQVEVFPCVTATCGHFYHPTCVAKLLHPWDEIQAEVLQKKIAAGESFTCPAHKCFLCKQVEDKKVHDLQFAMCRRCPKAYHRKCLPRDHKIIPEIGTPRRDHVRFPEGNGKNKQYTSRLLPSKARMVAEKRSLVYGDLTERPAVKVQTKVDRMYAAAKGGDSTKRSEKEFSRAASEPQVYGVIRNSLKENITSVLTEVYKSSTVDKGKSSISSDQSHLLLSKRLNLIKSKQPNSLSCKTKNILVAKPQMKKASCQPLVDVEMEKRVATLMKNATSSFNLEEFIKKQKRPSTHGCSKFVVDKTITMGKVEGSVKAVRAALKKLEEGCTIEDAKAVCEPEILKQIIRWKTKLGVYLAPFLHGMRYTSFGRHFTKMDKLMERAS</sequence>
<evidence type="ECO:0000256" key="2">
    <source>
        <dbReference type="ARBA" id="ARBA00022737"/>
    </source>
</evidence>
<evidence type="ECO:0000259" key="5">
    <source>
        <dbReference type="Pfam" id="PF22908"/>
    </source>
</evidence>
<dbReference type="Pfam" id="PF12047">
    <property type="entry name" value="DNMT1-RFD"/>
    <property type="match status" value="1"/>
</dbReference>
<dbReference type="InterPro" id="IPR055198">
    <property type="entry name" value="NSD_PHD"/>
</dbReference>
<keyword evidence="8" id="KW-1185">Reference proteome</keyword>
<comment type="subcellular location">
    <subcellularLocation>
        <location evidence="1">Nucleus</location>
    </subcellularLocation>
</comment>
<feature type="domain" description="RFTS" evidence="4">
    <location>
        <begin position="15"/>
        <end position="132"/>
    </location>
</feature>
<protein>
    <submittedName>
        <fullName evidence="7">Uncharacterized protein</fullName>
    </submittedName>
</protein>
<gene>
    <name evidence="7" type="ORF">ILEXP_LOCUS304</name>
</gene>
<dbReference type="Proteomes" id="UP001642360">
    <property type="component" value="Unassembled WGS sequence"/>
</dbReference>
<dbReference type="PANTHER" id="PTHR46235:SF13">
    <property type="entry name" value="EDM2-LIKE PROTEIN1"/>
    <property type="match status" value="1"/>
</dbReference>
<accession>A0ABC8QLA9</accession>
<comment type="caution">
    <text evidence="7">The sequence shown here is derived from an EMBL/GenBank/DDBJ whole genome shotgun (WGS) entry which is preliminary data.</text>
</comment>
<feature type="domain" description="Histone-lysine N-methyltransferase NSD-like variant PHD zinc finger" evidence="6">
    <location>
        <begin position="407"/>
        <end position="445"/>
    </location>
</feature>
<organism evidence="7 8">
    <name type="scientific">Ilex paraguariensis</name>
    <name type="common">yerba mate</name>
    <dbReference type="NCBI Taxonomy" id="185542"/>
    <lineage>
        <taxon>Eukaryota</taxon>
        <taxon>Viridiplantae</taxon>
        <taxon>Streptophyta</taxon>
        <taxon>Embryophyta</taxon>
        <taxon>Tracheophyta</taxon>
        <taxon>Spermatophyta</taxon>
        <taxon>Magnoliopsida</taxon>
        <taxon>eudicotyledons</taxon>
        <taxon>Gunneridae</taxon>
        <taxon>Pentapetalae</taxon>
        <taxon>asterids</taxon>
        <taxon>campanulids</taxon>
        <taxon>Aquifoliales</taxon>
        <taxon>Aquifoliaceae</taxon>
        <taxon>Ilex</taxon>
    </lineage>
</organism>
<proteinExistence type="predicted"/>
<feature type="domain" description="Histone-lysine N-methyltransferase NSD-like PHD zinc finger" evidence="5">
    <location>
        <begin position="345"/>
        <end position="405"/>
    </location>
</feature>
<keyword evidence="3" id="KW-0539">Nucleus</keyword>
<dbReference type="Pfam" id="PF22908">
    <property type="entry name" value="PHD_NSD"/>
    <property type="match status" value="1"/>
</dbReference>
<dbReference type="EMBL" id="CAUOFW020000003">
    <property type="protein sequence ID" value="CAK9133396.1"/>
    <property type="molecule type" value="Genomic_DNA"/>
</dbReference>
<dbReference type="InterPro" id="IPR022702">
    <property type="entry name" value="Cytosine_MeTrfase1_RFD"/>
</dbReference>
<evidence type="ECO:0000256" key="3">
    <source>
        <dbReference type="ARBA" id="ARBA00023242"/>
    </source>
</evidence>
<dbReference type="Gene3D" id="3.30.40.10">
    <property type="entry name" value="Zinc/RING finger domain, C3HC4 (zinc finger)"/>
    <property type="match status" value="1"/>
</dbReference>
<evidence type="ECO:0000259" key="4">
    <source>
        <dbReference type="Pfam" id="PF12047"/>
    </source>
</evidence>
<dbReference type="InterPro" id="IPR055197">
    <property type="entry name" value="PHDvar_NSD"/>
</dbReference>
<dbReference type="PANTHER" id="PTHR46235">
    <property type="entry name" value="PHD FINGER-CONTAINING PROTEIN DDB_G0268158"/>
    <property type="match status" value="1"/>
</dbReference>
<dbReference type="GO" id="GO:0005634">
    <property type="term" value="C:nucleus"/>
    <property type="evidence" value="ECO:0007669"/>
    <property type="project" value="UniProtKB-SubCell"/>
</dbReference>
<dbReference type="InterPro" id="IPR013083">
    <property type="entry name" value="Znf_RING/FYVE/PHD"/>
</dbReference>
<evidence type="ECO:0000313" key="7">
    <source>
        <dbReference type="EMBL" id="CAK9133396.1"/>
    </source>
</evidence>
<evidence type="ECO:0000313" key="8">
    <source>
        <dbReference type="Proteomes" id="UP001642360"/>
    </source>
</evidence>
<reference evidence="7 8" key="1">
    <citation type="submission" date="2024-02" db="EMBL/GenBank/DDBJ databases">
        <authorList>
            <person name="Vignale AGUSTIN F."/>
            <person name="Sosa J E."/>
            <person name="Modenutti C."/>
        </authorList>
    </citation>
    <scope>NUCLEOTIDE SEQUENCE [LARGE SCALE GENOMIC DNA]</scope>
</reference>
<dbReference type="AlphaFoldDB" id="A0ABC8QLA9"/>
<dbReference type="Pfam" id="PF23004">
    <property type="entry name" value="PHDvar_NSD"/>
    <property type="match status" value="1"/>
</dbReference>
<evidence type="ECO:0000259" key="6">
    <source>
        <dbReference type="Pfam" id="PF23004"/>
    </source>
</evidence>
<name>A0ABC8QLA9_9AQUA</name>
<evidence type="ECO:0000256" key="1">
    <source>
        <dbReference type="ARBA" id="ARBA00004123"/>
    </source>
</evidence>